<gene>
    <name evidence="2" type="ORF">WJU22_26305</name>
</gene>
<keyword evidence="3" id="KW-1185">Reference proteome</keyword>
<evidence type="ECO:0000313" key="3">
    <source>
        <dbReference type="Proteomes" id="UP001449657"/>
    </source>
</evidence>
<sequence>MRYLKVIWMHNFDDEPQFIYSEIGDDAYELRKVEIYKDRSFGVASQEFEFGGTALADQQIPDVDAIAGDAEFLPKEITRDEFEDVWSGCINYLAKKR</sequence>
<evidence type="ECO:0000313" key="2">
    <source>
        <dbReference type="EMBL" id="WZN46404.1"/>
    </source>
</evidence>
<organism evidence="2 3">
    <name type="scientific">Chitinophaga caseinilytica</name>
    <dbReference type="NCBI Taxonomy" id="2267521"/>
    <lineage>
        <taxon>Bacteria</taxon>
        <taxon>Pseudomonadati</taxon>
        <taxon>Bacteroidota</taxon>
        <taxon>Chitinophagia</taxon>
        <taxon>Chitinophagales</taxon>
        <taxon>Chitinophagaceae</taxon>
        <taxon>Chitinophaga</taxon>
    </lineage>
</organism>
<accession>A0ABZ2Z2A0</accession>
<dbReference type="Proteomes" id="UP001449657">
    <property type="component" value="Chromosome"/>
</dbReference>
<name>A0ABZ2Z2A0_9BACT</name>
<dbReference type="RefSeq" id="WP_341841123.1">
    <property type="nucleotide sequence ID" value="NZ_CP149792.1"/>
</dbReference>
<feature type="domain" description="DUF6881" evidence="1">
    <location>
        <begin position="2"/>
        <end position="88"/>
    </location>
</feature>
<evidence type="ECO:0000259" key="1">
    <source>
        <dbReference type="Pfam" id="PF21812"/>
    </source>
</evidence>
<protein>
    <recommendedName>
        <fullName evidence="1">DUF6881 domain-containing protein</fullName>
    </recommendedName>
</protein>
<reference evidence="2 3" key="1">
    <citation type="submission" date="2024-03" db="EMBL/GenBank/DDBJ databases">
        <title>Chitinophaga caseinilytica sp. nov., a casein hydrolysing bacterium isolated from forest soil.</title>
        <authorList>
            <person name="Lee D.S."/>
            <person name="Han D.M."/>
            <person name="Baek J.H."/>
            <person name="Choi D.G."/>
            <person name="Jeon J.H."/>
            <person name="Jeon C.O."/>
        </authorList>
    </citation>
    <scope>NUCLEOTIDE SEQUENCE [LARGE SCALE GENOMIC DNA]</scope>
    <source>
        <strain evidence="2 3">KACC 19118</strain>
    </source>
</reference>
<dbReference type="InterPro" id="IPR049248">
    <property type="entry name" value="DUF6881"/>
</dbReference>
<dbReference type="EMBL" id="CP150096">
    <property type="protein sequence ID" value="WZN46404.1"/>
    <property type="molecule type" value="Genomic_DNA"/>
</dbReference>
<dbReference type="Pfam" id="PF21812">
    <property type="entry name" value="DUF6881"/>
    <property type="match status" value="1"/>
</dbReference>
<proteinExistence type="predicted"/>